<feature type="region of interest" description="Disordered" evidence="1">
    <location>
        <begin position="124"/>
        <end position="176"/>
    </location>
</feature>
<dbReference type="Proteomes" id="UP001221142">
    <property type="component" value="Unassembled WGS sequence"/>
</dbReference>
<sequence>MHGNIRIALLAILSLIRRSRAQIVLVVDTPTSARQCEPFDVIWNGGVTPYILSILPEAGDAIATFTNISGEEQDWVVNGTVGDSLVFHVEDGNGVVGSSHVFKVVAGKGIGCIVGASPSSTVPAGTVSHTSLSSSHPISGSNVPSTTPTPSPSPSNTSSTTPDPTTIATSPRHKPPIAPIVGGVVGGITVLFLGLVPLLLRCRRRRPRPSSLAFSHTTAEIPFITAEREIRLEPNRPGLPAVALQEPMLEKAGGSQGTSSASLISQASAPAHGTDTAPSSDEPPSNSLAEAQAQLQAVVERVAMLEAALSTHQADLPPGYTPS</sequence>
<feature type="region of interest" description="Disordered" evidence="1">
    <location>
        <begin position="250"/>
        <end position="293"/>
    </location>
</feature>
<evidence type="ECO:0000313" key="4">
    <source>
        <dbReference type="EMBL" id="KAJ7602379.1"/>
    </source>
</evidence>
<keyword evidence="3" id="KW-0732">Signal</keyword>
<feature type="signal peptide" evidence="3">
    <location>
        <begin position="1"/>
        <end position="21"/>
    </location>
</feature>
<feature type="compositionally biased region" description="Polar residues" evidence="1">
    <location>
        <begin position="276"/>
        <end position="287"/>
    </location>
</feature>
<dbReference type="EMBL" id="JARKIF010000229">
    <property type="protein sequence ID" value="KAJ7602379.1"/>
    <property type="molecule type" value="Genomic_DNA"/>
</dbReference>
<evidence type="ECO:0000256" key="3">
    <source>
        <dbReference type="SAM" id="SignalP"/>
    </source>
</evidence>
<feature type="compositionally biased region" description="Low complexity" evidence="1">
    <location>
        <begin position="154"/>
        <end position="170"/>
    </location>
</feature>
<feature type="compositionally biased region" description="Polar residues" evidence="1">
    <location>
        <begin position="257"/>
        <end position="268"/>
    </location>
</feature>
<organism evidence="4 5">
    <name type="scientific">Roridomyces roridus</name>
    <dbReference type="NCBI Taxonomy" id="1738132"/>
    <lineage>
        <taxon>Eukaryota</taxon>
        <taxon>Fungi</taxon>
        <taxon>Dikarya</taxon>
        <taxon>Basidiomycota</taxon>
        <taxon>Agaricomycotina</taxon>
        <taxon>Agaricomycetes</taxon>
        <taxon>Agaricomycetidae</taxon>
        <taxon>Agaricales</taxon>
        <taxon>Marasmiineae</taxon>
        <taxon>Mycenaceae</taxon>
        <taxon>Roridomyces</taxon>
    </lineage>
</organism>
<evidence type="ECO:0000256" key="1">
    <source>
        <dbReference type="SAM" id="MobiDB-lite"/>
    </source>
</evidence>
<feature type="transmembrane region" description="Helical" evidence="2">
    <location>
        <begin position="177"/>
        <end position="200"/>
    </location>
</feature>
<gene>
    <name evidence="4" type="ORF">FB45DRAFT_1073002</name>
</gene>
<feature type="chain" id="PRO_5042009209" description="Mid2 domain-containing protein" evidence="3">
    <location>
        <begin position="22"/>
        <end position="323"/>
    </location>
</feature>
<evidence type="ECO:0000313" key="5">
    <source>
        <dbReference type="Proteomes" id="UP001221142"/>
    </source>
</evidence>
<keyword evidence="2" id="KW-0472">Membrane</keyword>
<reference evidence="4" key="1">
    <citation type="submission" date="2023-03" db="EMBL/GenBank/DDBJ databases">
        <title>Massive genome expansion in bonnet fungi (Mycena s.s.) driven by repeated elements and novel gene families across ecological guilds.</title>
        <authorList>
            <consortium name="Lawrence Berkeley National Laboratory"/>
            <person name="Harder C.B."/>
            <person name="Miyauchi S."/>
            <person name="Viragh M."/>
            <person name="Kuo A."/>
            <person name="Thoen E."/>
            <person name="Andreopoulos B."/>
            <person name="Lu D."/>
            <person name="Skrede I."/>
            <person name="Drula E."/>
            <person name="Henrissat B."/>
            <person name="Morin E."/>
            <person name="Kohler A."/>
            <person name="Barry K."/>
            <person name="LaButti K."/>
            <person name="Morin E."/>
            <person name="Salamov A."/>
            <person name="Lipzen A."/>
            <person name="Mereny Z."/>
            <person name="Hegedus B."/>
            <person name="Baldrian P."/>
            <person name="Stursova M."/>
            <person name="Weitz H."/>
            <person name="Taylor A."/>
            <person name="Grigoriev I.V."/>
            <person name="Nagy L.G."/>
            <person name="Martin F."/>
            <person name="Kauserud H."/>
        </authorList>
    </citation>
    <scope>NUCLEOTIDE SEQUENCE</scope>
    <source>
        <strain evidence="4">9284</strain>
    </source>
</reference>
<evidence type="ECO:0008006" key="6">
    <source>
        <dbReference type="Google" id="ProtNLM"/>
    </source>
</evidence>
<name>A0AAD7AWW5_9AGAR</name>
<keyword evidence="2" id="KW-1133">Transmembrane helix</keyword>
<keyword evidence="5" id="KW-1185">Reference proteome</keyword>
<accession>A0AAD7AWW5</accession>
<dbReference type="AlphaFoldDB" id="A0AAD7AWW5"/>
<protein>
    <recommendedName>
        <fullName evidence="6">Mid2 domain-containing protein</fullName>
    </recommendedName>
</protein>
<proteinExistence type="predicted"/>
<keyword evidence="2" id="KW-0812">Transmembrane</keyword>
<comment type="caution">
    <text evidence="4">The sequence shown here is derived from an EMBL/GenBank/DDBJ whole genome shotgun (WGS) entry which is preliminary data.</text>
</comment>
<feature type="compositionally biased region" description="Low complexity" evidence="1">
    <location>
        <begin position="128"/>
        <end position="146"/>
    </location>
</feature>
<evidence type="ECO:0000256" key="2">
    <source>
        <dbReference type="SAM" id="Phobius"/>
    </source>
</evidence>